<dbReference type="Proteomes" id="UP001176468">
    <property type="component" value="Unassembled WGS sequence"/>
</dbReference>
<evidence type="ECO:0000313" key="2">
    <source>
        <dbReference type="EMBL" id="MDO7840770.1"/>
    </source>
</evidence>
<dbReference type="Gene3D" id="3.40.50.10540">
    <property type="entry name" value="Crotonobetainyl-coa:carnitine coa-transferase, domain 1"/>
    <property type="match status" value="1"/>
</dbReference>
<dbReference type="InterPro" id="IPR003673">
    <property type="entry name" value="CoA-Trfase_fam_III"/>
</dbReference>
<feature type="region of interest" description="Disordered" evidence="1">
    <location>
        <begin position="326"/>
        <end position="354"/>
    </location>
</feature>
<sequence>MSGPLAGVRVLEFTGIGPGPFATMLLSDLGCEVTRIDRPGGDPRLPVDITSRGRVSVELDLKDANAVAFALDAIARADVLIEGYRPGVMERLGLGPEVALARNPRLVYGRVTGWGQTGPLANAAGHDINYIALTGALHALGNPGTPPPPPLNLVGDFGGGALYLALGVVAALYERDRSGRGQVIDAAIVDGVASLTAILHSLAASFPGSTERGRLGLAGGAPNYRCYECADGEYIAVGALEPQFHALLLESVGVGLDVRDREPGETAGWAEEIAALDAAFRRRTRDEWAALLERSDACVQPVLALADAAQHPHLAARQTYTEVEGVTQPAPAPRFSRTPGRVGSSAPQPGEGGLARLREWGVLRDL</sequence>
<comment type="caution">
    <text evidence="2">The sequence shown here is derived from an EMBL/GenBank/DDBJ whole genome shotgun (WGS) entry which is preliminary data.</text>
</comment>
<accession>A0ABT8ZUV1</accession>
<dbReference type="SUPFAM" id="SSF89796">
    <property type="entry name" value="CoA-transferase family III (CaiB/BaiF)"/>
    <property type="match status" value="1"/>
</dbReference>
<evidence type="ECO:0000313" key="3">
    <source>
        <dbReference type="Proteomes" id="UP001176468"/>
    </source>
</evidence>
<dbReference type="InterPro" id="IPR023606">
    <property type="entry name" value="CoA-Trfase_III_dom_1_sf"/>
</dbReference>
<dbReference type="PANTHER" id="PTHR48228">
    <property type="entry name" value="SUCCINYL-COA--D-CITRAMALATE COA-TRANSFERASE"/>
    <property type="match status" value="1"/>
</dbReference>
<reference evidence="2" key="1">
    <citation type="submission" date="2023-07" db="EMBL/GenBank/DDBJ databases">
        <authorList>
            <person name="Kim M.K."/>
        </authorList>
    </citation>
    <scope>NUCLEOTIDE SEQUENCE</scope>
    <source>
        <strain evidence="2">CA1-15</strain>
    </source>
</reference>
<organism evidence="2 3">
    <name type="scientific">Sphingomonas immobilis</name>
    <dbReference type="NCBI Taxonomy" id="3063997"/>
    <lineage>
        <taxon>Bacteria</taxon>
        <taxon>Pseudomonadati</taxon>
        <taxon>Pseudomonadota</taxon>
        <taxon>Alphaproteobacteria</taxon>
        <taxon>Sphingomonadales</taxon>
        <taxon>Sphingomonadaceae</taxon>
        <taxon>Sphingomonas</taxon>
    </lineage>
</organism>
<keyword evidence="3" id="KW-1185">Reference proteome</keyword>
<evidence type="ECO:0000256" key="1">
    <source>
        <dbReference type="SAM" id="MobiDB-lite"/>
    </source>
</evidence>
<gene>
    <name evidence="2" type="ORF">Q5H94_00385</name>
</gene>
<proteinExistence type="predicted"/>
<dbReference type="PANTHER" id="PTHR48228:SF5">
    <property type="entry name" value="ALPHA-METHYLACYL-COA RACEMASE"/>
    <property type="match status" value="1"/>
</dbReference>
<dbReference type="InterPro" id="IPR044855">
    <property type="entry name" value="CoA-Trfase_III_dom3_sf"/>
</dbReference>
<dbReference type="Gene3D" id="3.30.1540.10">
    <property type="entry name" value="formyl-coa transferase, domain 3"/>
    <property type="match status" value="1"/>
</dbReference>
<name>A0ABT8ZUV1_9SPHN</name>
<dbReference type="EMBL" id="JAUQSZ010000001">
    <property type="protein sequence ID" value="MDO7840770.1"/>
    <property type="molecule type" value="Genomic_DNA"/>
</dbReference>
<protein>
    <submittedName>
        <fullName evidence="2">CaiB/BaiF CoA-transferase family protein</fullName>
    </submittedName>
</protein>
<dbReference type="InterPro" id="IPR050509">
    <property type="entry name" value="CoA-transferase_III"/>
</dbReference>
<dbReference type="RefSeq" id="WP_304558986.1">
    <property type="nucleotide sequence ID" value="NZ_JAUQSZ010000001.1"/>
</dbReference>
<dbReference type="Pfam" id="PF02515">
    <property type="entry name" value="CoA_transf_3"/>
    <property type="match status" value="1"/>
</dbReference>